<keyword evidence="8 16" id="KW-0862">Zinc</keyword>
<feature type="zinc finger region" evidence="16">
    <location>
        <begin position="27"/>
        <end position="63"/>
    </location>
</feature>
<evidence type="ECO:0000256" key="14">
    <source>
        <dbReference type="ARBA" id="ARBA00023280"/>
    </source>
</evidence>
<dbReference type="InterPro" id="IPR001334">
    <property type="entry name" value="E6"/>
</dbReference>
<feature type="zinc finger region" evidence="16">
    <location>
        <begin position="100"/>
        <end position="136"/>
    </location>
</feature>
<comment type="function">
    <text evidence="16">Plays a major role in the induction and maintenance of cellular transformation. E6 associates with host UBE3A/E6-AP ubiquitin-protein ligase and modulates its activity. Protects host keratinocytes from apoptosis by mediating the degradation of host BAK1. May also inhibit host immune response.</text>
</comment>
<evidence type="ECO:0000256" key="15">
    <source>
        <dbReference type="ARBA" id="ARBA00023323"/>
    </source>
</evidence>
<feature type="compositionally biased region" description="Low complexity" evidence="18">
    <location>
        <begin position="172"/>
        <end position="196"/>
    </location>
</feature>
<keyword evidence="11 16" id="KW-0010">Activator</keyword>
<sequence>MANTAPCLISELCDQFSLDIYELLITCVFCRNVLQDIDKWSFRNRELYVVWKKNFPFAVCPKCLEVQAIIDLLRKFERSGSAKTVEDDTGKPLGDLRLRCYGCYKPLTPTEKLFHVEDKTPFCKIANQWRGICTNCKYLPPRLIYYFFSYAGRPRSPLPQLTWGFDPPYTTLSESDSSSWTTTTTSSSRRSSSATSGRRDDSDAETDTEVTELWI</sequence>
<evidence type="ECO:0000256" key="12">
    <source>
        <dbReference type="ARBA" id="ARBA00023163"/>
    </source>
</evidence>
<evidence type="ECO:0000256" key="2">
    <source>
        <dbReference type="ARBA" id="ARBA00022518"/>
    </source>
</evidence>
<dbReference type="GO" id="GO:0008270">
    <property type="term" value="F:zinc ion binding"/>
    <property type="evidence" value="ECO:0007669"/>
    <property type="project" value="UniProtKB-KW"/>
</dbReference>
<dbReference type="GO" id="GO:0039648">
    <property type="term" value="P:symbiont-mediated perturbation of host ubiquitin-like protein modification"/>
    <property type="evidence" value="ECO:0007669"/>
    <property type="project" value="UniProtKB-UniRule"/>
</dbReference>
<dbReference type="EMBL" id="JN709472">
    <property type="protein sequence ID" value="AFA26588.1"/>
    <property type="molecule type" value="Genomic_DNA"/>
</dbReference>
<protein>
    <recommendedName>
        <fullName evidence="16 17">Protein E6</fullName>
    </recommendedName>
</protein>
<evidence type="ECO:0000256" key="10">
    <source>
        <dbReference type="ARBA" id="ARBA00023125"/>
    </source>
</evidence>
<evidence type="ECO:0000313" key="19">
    <source>
        <dbReference type="EMBL" id="AFA26588.1"/>
    </source>
</evidence>
<dbReference type="Pfam" id="PF00518">
    <property type="entry name" value="E6"/>
    <property type="match status" value="1"/>
</dbReference>
<keyword evidence="12 16" id="KW-0804">Transcription</keyword>
<reference evidence="19 20" key="1">
    <citation type="journal article" date="2012" name="Virology">
        <title>Evidence of recombination and positive selection in cetacean papillomaviruses.</title>
        <authorList>
            <person name="Robles-Sikisaka R."/>
            <person name="Rivera R."/>
            <person name="Nollens H.H."/>
            <person name="St Leger J."/>
            <person name="Durden W.N."/>
            <person name="Stolen M."/>
            <person name="Burchell J."/>
            <person name="Wellehan J.F.Jr."/>
        </authorList>
    </citation>
    <scope>NUCLEOTIDE SEQUENCE [LARGE SCALE GENOMIC DNA]</scope>
    <source>
        <strain evidence="19">Tt09-43</strain>
    </source>
</reference>
<keyword evidence="2 16" id="KW-0244">Early protein</keyword>
<evidence type="ECO:0000256" key="5">
    <source>
        <dbReference type="ARBA" id="ARBA00022632"/>
    </source>
</evidence>
<evidence type="ECO:0000256" key="17">
    <source>
        <dbReference type="RuleBase" id="RU363123"/>
    </source>
</evidence>
<feature type="compositionally biased region" description="Acidic residues" evidence="18">
    <location>
        <begin position="202"/>
        <end position="215"/>
    </location>
</feature>
<evidence type="ECO:0000256" key="16">
    <source>
        <dbReference type="HAMAP-Rule" id="MF_04006"/>
    </source>
</evidence>
<evidence type="ECO:0000256" key="6">
    <source>
        <dbReference type="ARBA" id="ARBA00022723"/>
    </source>
</evidence>
<keyword evidence="13 16" id="KW-1035">Host cytoplasm</keyword>
<dbReference type="Proteomes" id="UP000098059">
    <property type="component" value="Segment"/>
</dbReference>
<evidence type="ECO:0000256" key="13">
    <source>
        <dbReference type="ARBA" id="ARBA00023200"/>
    </source>
</evidence>
<name>H6UYQ3_9PAPI</name>
<dbReference type="GO" id="GO:0003677">
    <property type="term" value="F:DNA binding"/>
    <property type="evidence" value="ECO:0007669"/>
    <property type="project" value="UniProtKB-UniRule"/>
</dbReference>
<proteinExistence type="inferred from homology"/>
<feature type="region of interest" description="Disordered" evidence="18">
    <location>
        <begin position="172"/>
        <end position="215"/>
    </location>
</feature>
<evidence type="ECO:0000256" key="4">
    <source>
        <dbReference type="ARBA" id="ARBA00022581"/>
    </source>
</evidence>
<dbReference type="Gene3D" id="3.30.240.40">
    <property type="entry name" value="E6 early regulatory protein"/>
    <property type="match status" value="2"/>
</dbReference>
<keyword evidence="10 16" id="KW-0238">DNA-binding</keyword>
<keyword evidence="7 16" id="KW-0863">Zinc-finger</keyword>
<evidence type="ECO:0000256" key="18">
    <source>
        <dbReference type="SAM" id="MobiDB-lite"/>
    </source>
</evidence>
<keyword evidence="15 16" id="KW-1119">Modulation of host cell apoptosis by virus</keyword>
<accession>H6UYQ3</accession>
<dbReference type="GO" id="GO:0039502">
    <property type="term" value="P:symbiont-mediated suppression of host type I interferon-mediated signaling pathway"/>
    <property type="evidence" value="ECO:0007669"/>
    <property type="project" value="UniProtKB-UniRule"/>
</dbReference>
<dbReference type="GO" id="GO:0052150">
    <property type="term" value="P:symbiont-mediated perturbation of host apoptosis"/>
    <property type="evidence" value="ECO:0007669"/>
    <property type="project" value="UniProtKB-KW"/>
</dbReference>
<comment type="subunit">
    <text evidence="16">Forms homodimers. Interacts with ubiquitin-protein ligase UBE3A/E6-AP; this interaction stimulates UBE3A ubiquitin activity. Interacts with host BAK1.</text>
</comment>
<comment type="similarity">
    <text evidence="1 16 17">Belongs to the papillomaviridae E6 protein family.</text>
</comment>
<keyword evidence="5 16" id="KW-1090">Inhibition of host innate immune response by virus</keyword>
<dbReference type="GO" id="GO:0006355">
    <property type="term" value="P:regulation of DNA-templated transcription"/>
    <property type="evidence" value="ECO:0007669"/>
    <property type="project" value="UniProtKB-UniRule"/>
</dbReference>
<dbReference type="GO" id="GO:0006351">
    <property type="term" value="P:DNA-templated transcription"/>
    <property type="evidence" value="ECO:0007669"/>
    <property type="project" value="UniProtKB-UniRule"/>
</dbReference>
<keyword evidence="14 16" id="KW-0899">Viral immunoevasion</keyword>
<evidence type="ECO:0000256" key="9">
    <source>
        <dbReference type="ARBA" id="ARBA00023015"/>
    </source>
</evidence>
<gene>
    <name evidence="16 19" type="primary">E6</name>
</gene>
<keyword evidence="6 16" id="KW-0479">Metal-binding</keyword>
<dbReference type="GO" id="GO:0042025">
    <property type="term" value="C:host cell nucleus"/>
    <property type="evidence" value="ECO:0007669"/>
    <property type="project" value="UniProtKB-SubCell"/>
</dbReference>
<dbReference type="HAMAP" id="MF_04006">
    <property type="entry name" value="HPV_E6"/>
    <property type="match status" value="1"/>
</dbReference>
<evidence type="ECO:0000256" key="3">
    <source>
        <dbReference type="ARBA" id="ARBA00022562"/>
    </source>
</evidence>
<keyword evidence="4 16" id="KW-0945">Host-virus interaction</keyword>
<evidence type="ECO:0000256" key="8">
    <source>
        <dbReference type="ARBA" id="ARBA00022833"/>
    </source>
</evidence>
<organism evidence="19 20">
    <name type="scientific">Tursiops truncatus papillomavirus 7</name>
    <dbReference type="NCBI Taxonomy" id="1144383"/>
    <lineage>
        <taxon>Viruses</taxon>
        <taxon>Monodnaviria</taxon>
        <taxon>Shotokuvirae</taxon>
        <taxon>Cossaviricota</taxon>
        <taxon>Papovaviricetes</taxon>
        <taxon>Zurhausenvirales</taxon>
        <taxon>Papillomaviridae</taxon>
        <taxon>Firstpapillomavirinae</taxon>
        <taxon>Upsilonpapillomavirus</taxon>
        <taxon>Upsilonpapillomavirus 1</taxon>
    </lineage>
</organism>
<comment type="subcellular location">
    <subcellularLocation>
        <location evidence="16 17">Host cytoplasm</location>
    </subcellularLocation>
    <subcellularLocation>
        <location evidence="16 17">Host nucleus</location>
    </subcellularLocation>
</comment>
<evidence type="ECO:0000256" key="7">
    <source>
        <dbReference type="ARBA" id="ARBA00022771"/>
    </source>
</evidence>
<keyword evidence="9 16" id="KW-0805">Transcription regulation</keyword>
<dbReference type="GO" id="GO:0030430">
    <property type="term" value="C:host cell cytoplasm"/>
    <property type="evidence" value="ECO:0007669"/>
    <property type="project" value="UniProtKB-SubCell"/>
</dbReference>
<evidence type="ECO:0000313" key="20">
    <source>
        <dbReference type="Proteomes" id="UP000098059"/>
    </source>
</evidence>
<keyword evidence="3 16" id="KW-1048">Host nucleus</keyword>
<dbReference type="GO" id="GO:0052170">
    <property type="term" value="P:symbiont-mediated suppression of host innate immune response"/>
    <property type="evidence" value="ECO:0007669"/>
    <property type="project" value="UniProtKB-KW"/>
</dbReference>
<evidence type="ECO:0000256" key="1">
    <source>
        <dbReference type="ARBA" id="ARBA00006346"/>
    </source>
</evidence>
<dbReference type="InterPro" id="IPR038575">
    <property type="entry name" value="E6_sf"/>
</dbReference>
<evidence type="ECO:0000256" key="11">
    <source>
        <dbReference type="ARBA" id="ARBA00023159"/>
    </source>
</evidence>
<dbReference type="SUPFAM" id="SSF161229">
    <property type="entry name" value="E6 C-terminal domain-like"/>
    <property type="match status" value="2"/>
</dbReference>
<comment type="caution">
    <text evidence="16">Lacks conserved residue(s) required for the propagation of feature annotation.</text>
</comment>